<gene>
    <name evidence="13" type="ORF">PRZ03_16095</name>
</gene>
<dbReference type="InterPro" id="IPR011495">
    <property type="entry name" value="Sig_transdc_His_kin_sub2_dim/P"/>
</dbReference>
<dbReference type="SMART" id="SM00091">
    <property type="entry name" value="PAS"/>
    <property type="match status" value="1"/>
</dbReference>
<dbReference type="CDD" id="cd18773">
    <property type="entry name" value="PDC1_HK_sensor"/>
    <property type="match status" value="1"/>
</dbReference>
<evidence type="ECO:0000256" key="4">
    <source>
        <dbReference type="ARBA" id="ARBA00022553"/>
    </source>
</evidence>
<keyword evidence="4" id="KW-0597">Phosphoprotein</keyword>
<name>A0ABT5KGR1_9BURK</name>
<evidence type="ECO:0000313" key="13">
    <source>
        <dbReference type="EMBL" id="MDC8773109.1"/>
    </source>
</evidence>
<feature type="transmembrane region" description="Helical" evidence="10">
    <location>
        <begin position="20"/>
        <end position="40"/>
    </location>
</feature>
<dbReference type="GO" id="GO:0016301">
    <property type="term" value="F:kinase activity"/>
    <property type="evidence" value="ECO:0007669"/>
    <property type="project" value="UniProtKB-KW"/>
</dbReference>
<dbReference type="SUPFAM" id="SSF55785">
    <property type="entry name" value="PYP-like sensor domain (PAS domain)"/>
    <property type="match status" value="1"/>
</dbReference>
<dbReference type="SUPFAM" id="SSF55874">
    <property type="entry name" value="ATPase domain of HSP90 chaperone/DNA topoisomerase II/histidine kinase"/>
    <property type="match status" value="1"/>
</dbReference>
<evidence type="ECO:0000256" key="10">
    <source>
        <dbReference type="SAM" id="Phobius"/>
    </source>
</evidence>
<dbReference type="Gene3D" id="6.10.340.10">
    <property type="match status" value="1"/>
</dbReference>
<dbReference type="Proteomes" id="UP001221189">
    <property type="component" value="Unassembled WGS sequence"/>
</dbReference>
<dbReference type="EC" id="2.7.13.3" evidence="3"/>
<keyword evidence="10" id="KW-1133">Transmembrane helix</keyword>
<dbReference type="CDD" id="cd18774">
    <property type="entry name" value="PDC2_HK_sensor"/>
    <property type="match status" value="1"/>
</dbReference>
<dbReference type="InterPro" id="IPR003594">
    <property type="entry name" value="HATPase_dom"/>
</dbReference>
<dbReference type="Gene3D" id="3.30.565.10">
    <property type="entry name" value="Histidine kinase-like ATPase, C-terminal domain"/>
    <property type="match status" value="1"/>
</dbReference>
<dbReference type="PROSITE" id="PS50112">
    <property type="entry name" value="PAS"/>
    <property type="match status" value="1"/>
</dbReference>
<dbReference type="Pfam" id="PF02518">
    <property type="entry name" value="HATPase_c"/>
    <property type="match status" value="1"/>
</dbReference>
<comment type="caution">
    <text evidence="13">The sequence shown here is derived from an EMBL/GenBank/DDBJ whole genome shotgun (WGS) entry which is preliminary data.</text>
</comment>
<dbReference type="SMART" id="SM00387">
    <property type="entry name" value="HATPase_c"/>
    <property type="match status" value="1"/>
</dbReference>
<evidence type="ECO:0000256" key="1">
    <source>
        <dbReference type="ARBA" id="ARBA00000085"/>
    </source>
</evidence>
<keyword evidence="10" id="KW-0472">Membrane</keyword>
<evidence type="ECO:0000256" key="9">
    <source>
        <dbReference type="SAM" id="MobiDB-lite"/>
    </source>
</evidence>
<evidence type="ECO:0000256" key="3">
    <source>
        <dbReference type="ARBA" id="ARBA00012438"/>
    </source>
</evidence>
<feature type="domain" description="HAMP" evidence="12">
    <location>
        <begin position="316"/>
        <end position="375"/>
    </location>
</feature>
<keyword evidence="6" id="KW-0547">Nucleotide-binding</keyword>
<feature type="transmembrane region" description="Helical" evidence="10">
    <location>
        <begin position="299"/>
        <end position="318"/>
    </location>
</feature>
<accession>A0ABT5KGR1</accession>
<comment type="catalytic activity">
    <reaction evidence="1">
        <text>ATP + protein L-histidine = ADP + protein N-phospho-L-histidine.</text>
        <dbReference type="EC" id="2.7.13.3"/>
    </reaction>
</comment>
<dbReference type="Pfam" id="PF00989">
    <property type="entry name" value="PAS"/>
    <property type="match status" value="1"/>
</dbReference>
<keyword evidence="5" id="KW-0808">Transferase</keyword>
<evidence type="ECO:0000256" key="6">
    <source>
        <dbReference type="ARBA" id="ARBA00022741"/>
    </source>
</evidence>
<keyword evidence="14" id="KW-1185">Reference proteome</keyword>
<evidence type="ECO:0000259" key="11">
    <source>
        <dbReference type="PROSITE" id="PS50112"/>
    </source>
</evidence>
<dbReference type="InterPro" id="IPR003660">
    <property type="entry name" value="HAMP_dom"/>
</dbReference>
<evidence type="ECO:0000259" key="12">
    <source>
        <dbReference type="PROSITE" id="PS50885"/>
    </source>
</evidence>
<dbReference type="PANTHER" id="PTHR41523">
    <property type="entry name" value="TWO-COMPONENT SYSTEM SENSOR PROTEIN"/>
    <property type="match status" value="1"/>
</dbReference>
<dbReference type="InterPro" id="IPR036890">
    <property type="entry name" value="HATPase_C_sf"/>
</dbReference>
<evidence type="ECO:0000313" key="14">
    <source>
        <dbReference type="Proteomes" id="UP001221189"/>
    </source>
</evidence>
<protein>
    <recommendedName>
        <fullName evidence="3">histidine kinase</fullName>
        <ecNumber evidence="3">2.7.13.3</ecNumber>
    </recommendedName>
</protein>
<dbReference type="CDD" id="cd00130">
    <property type="entry name" value="PAS"/>
    <property type="match status" value="1"/>
</dbReference>
<comment type="subcellular location">
    <subcellularLocation>
        <location evidence="2">Membrane</location>
    </subcellularLocation>
</comment>
<dbReference type="PROSITE" id="PS50885">
    <property type="entry name" value="HAMP"/>
    <property type="match status" value="1"/>
</dbReference>
<dbReference type="PANTHER" id="PTHR41523:SF8">
    <property type="entry name" value="ETHYLENE RESPONSE SENSOR PROTEIN"/>
    <property type="match status" value="1"/>
</dbReference>
<evidence type="ECO:0000256" key="8">
    <source>
        <dbReference type="ARBA" id="ARBA00022840"/>
    </source>
</evidence>
<reference evidence="13 14" key="1">
    <citation type="submission" date="2022-10" db="EMBL/GenBank/DDBJ databases">
        <title>Paucibacter sp. hw1 Genome sequencing.</title>
        <authorList>
            <person name="Park S."/>
        </authorList>
    </citation>
    <scope>NUCLEOTIDE SEQUENCE [LARGE SCALE GENOMIC DNA]</scope>
    <source>
        <strain evidence="14">hw1</strain>
    </source>
</reference>
<feature type="domain" description="PAS" evidence="11">
    <location>
        <begin position="380"/>
        <end position="450"/>
    </location>
</feature>
<evidence type="ECO:0000256" key="2">
    <source>
        <dbReference type="ARBA" id="ARBA00004370"/>
    </source>
</evidence>
<sequence length="741" mass="79364">MLESHLSRPGFLPLRTLNARLTLVTLALVVLSIWTLAIYVGRIVHDDVQALLSEQQYRSVGLLAAEINDQLGTRFAALEAVAREAGGARDADPVEAQSLLDQRPVLLSLFNGGVVFIAKDGRAIADAPPLPGRVGSNYLRNTDVADCLNDGRSRVGRAVMGRILKTPVFGLIVAVRDGGGQVQGVLVGLINMAKPSFLDRITAHGFGQTGHFFLVSIKHRLSITSSDPGRVMQTLAPLGEDPALDRLLAGQHSSLVYTNPAGQEALVSLTTVPLAGWAVAASLPTEEAFAPLHAMQRRMLWAALGLSLLAAGLMWWLLQHQLAPLVQAAKHLAVAAATSSTGLPMQPLPIKRPDEIGLLIAGFNLLLAELGERELALADSEARYRAMIEQSPEPIAVHRAGRLLFANPALVKLLGGQSAQDLVGQPVLKFIHPDEHSQVLARVAQVAEGGLRLIPLESRYLKLDGSVIDVEVQGAMIEFDGAPANLALVHDITERKQSRLALQAALQEKTVLLNEVHHRVKNNLQVVSSLMRLEAARGAEDRTRQVLTDMQGRLRAMGMLHESLYRSGLFASVNLGAYLKDVAVQACRSQGSPAVRLHLDMGCLQVSLDQATPCGLLVNELITNAYKHGFVGGRAGVLKLSLQPQAGSEQTDTARQWCLRVQDDGIGLPQDFTLAGTSSLGLQLVGDLARQIGGVLTVGPLPLAAFELRFMPQTTAQTTAQTAPQNSLSTSPPTEAPKDES</sequence>
<dbReference type="Pfam" id="PF07568">
    <property type="entry name" value="HisKA_2"/>
    <property type="match status" value="1"/>
</dbReference>
<feature type="region of interest" description="Disordered" evidence="9">
    <location>
        <begin position="716"/>
        <end position="741"/>
    </location>
</feature>
<evidence type="ECO:0000256" key="5">
    <source>
        <dbReference type="ARBA" id="ARBA00022679"/>
    </source>
</evidence>
<keyword evidence="10" id="KW-0812">Transmembrane</keyword>
<keyword evidence="7 13" id="KW-0418">Kinase</keyword>
<dbReference type="InterPro" id="IPR000014">
    <property type="entry name" value="PAS"/>
</dbReference>
<evidence type="ECO:0000256" key="7">
    <source>
        <dbReference type="ARBA" id="ARBA00022777"/>
    </source>
</evidence>
<dbReference type="Gene3D" id="3.30.450.20">
    <property type="entry name" value="PAS domain"/>
    <property type="match status" value="2"/>
</dbReference>
<dbReference type="EMBL" id="JAQQXT010000010">
    <property type="protein sequence ID" value="MDC8773109.1"/>
    <property type="molecule type" value="Genomic_DNA"/>
</dbReference>
<proteinExistence type="predicted"/>
<dbReference type="InterPro" id="IPR013767">
    <property type="entry name" value="PAS_fold"/>
</dbReference>
<dbReference type="SMART" id="SM00304">
    <property type="entry name" value="HAMP"/>
    <property type="match status" value="1"/>
</dbReference>
<dbReference type="NCBIfam" id="TIGR00229">
    <property type="entry name" value="sensory_box"/>
    <property type="match status" value="1"/>
</dbReference>
<organism evidence="13 14">
    <name type="scientific">Roseateles albus</name>
    <dbReference type="NCBI Taxonomy" id="2987525"/>
    <lineage>
        <taxon>Bacteria</taxon>
        <taxon>Pseudomonadati</taxon>
        <taxon>Pseudomonadota</taxon>
        <taxon>Betaproteobacteria</taxon>
        <taxon>Burkholderiales</taxon>
        <taxon>Sphaerotilaceae</taxon>
        <taxon>Roseateles</taxon>
    </lineage>
</organism>
<feature type="compositionally biased region" description="Polar residues" evidence="9">
    <location>
        <begin position="724"/>
        <end position="733"/>
    </location>
</feature>
<dbReference type="InterPro" id="IPR035965">
    <property type="entry name" value="PAS-like_dom_sf"/>
</dbReference>
<keyword evidence="8" id="KW-0067">ATP-binding</keyword>